<sequence length="505" mass="57481">MKPSLVLKMGQQLTMTPQLQQAIRLLQLSTLDLQQEIQEALDSNPMLEREEDGEDFDSSDPMAESVEKKSESPTTDSPEHSEPDNHYEEPINTVENLEDGDWGDRIPNELPVDTAWEDIYQTSASSLPSNDDDEWDFTTRTSSGESLQSHLLWQLNLAPMSDTDRLIAATLIDCINPQGYLDETLEEVLESFDPELEIELDEIEVVLRRIQQFEPAGIGARDLRECLLLQLRQLPERTDWLSEAMRLVSDHLDILGARDYSLLMRRMKLKEDELRQIIDLIQTLNPRPGSQIEAGEPEYVVPDVIVRKHNGRWLVELNQEAMPRLRVNAQYAGFVKRADSSADNTFMRNQLQEARWFIKSLLSRNETLMKVATQIVEHQRGFFEHGDEAMKPLVLHDIAEAVGMHESTISRVTTQKFMHTPRGIYELKYFFSSHVSTAEGGECSSTAIRAIIKKLVAAENQKKPLSDSKIAGLLEAQGIQVARRTVAKYRESLGIAPSSERKRLM</sequence>
<evidence type="ECO:0000256" key="11">
    <source>
        <dbReference type="SAM" id="MobiDB-lite"/>
    </source>
</evidence>
<name>A0ABU9M9Q5_STUCH</name>
<keyword evidence="5 10" id="KW-0548">Nucleotidyltransferase</keyword>
<evidence type="ECO:0000256" key="10">
    <source>
        <dbReference type="PIRNR" id="PIRNR000774"/>
    </source>
</evidence>
<dbReference type="PROSITE" id="PS00717">
    <property type="entry name" value="SIGMA54_1"/>
    <property type="match status" value="1"/>
</dbReference>
<keyword evidence="6 10" id="KW-0805">Transcription regulation</keyword>
<keyword evidence="4 10" id="KW-0808">Transferase</keyword>
<dbReference type="PROSITE" id="PS00718">
    <property type="entry name" value="SIGMA54_2"/>
    <property type="match status" value="1"/>
</dbReference>
<feature type="domain" description="RNA polymerase sigma factor 54 DNA-binding" evidence="12">
    <location>
        <begin position="345"/>
        <end position="503"/>
    </location>
</feature>
<dbReference type="PROSITE" id="PS50044">
    <property type="entry name" value="SIGMA54_3"/>
    <property type="match status" value="1"/>
</dbReference>
<gene>
    <name evidence="14" type="ORF">AAGW23_15720</name>
</gene>
<evidence type="ECO:0000256" key="4">
    <source>
        <dbReference type="ARBA" id="ARBA00022679"/>
    </source>
</evidence>
<dbReference type="PANTHER" id="PTHR32248">
    <property type="entry name" value="RNA POLYMERASE SIGMA-54 FACTOR"/>
    <property type="match status" value="1"/>
</dbReference>
<evidence type="ECO:0000256" key="2">
    <source>
        <dbReference type="ARBA" id="ARBA00019942"/>
    </source>
</evidence>
<dbReference type="GO" id="GO:0003899">
    <property type="term" value="F:DNA-directed RNA polymerase activity"/>
    <property type="evidence" value="ECO:0007669"/>
    <property type="project" value="UniProtKB-EC"/>
</dbReference>
<dbReference type="InterPro" id="IPR038709">
    <property type="entry name" value="RpoN_core-bd_sf"/>
</dbReference>
<evidence type="ECO:0000256" key="8">
    <source>
        <dbReference type="ARBA" id="ARBA00023125"/>
    </source>
</evidence>
<dbReference type="InterPro" id="IPR000394">
    <property type="entry name" value="RNA_pol_sigma_54"/>
</dbReference>
<keyword evidence="15" id="KW-1185">Reference proteome</keyword>
<evidence type="ECO:0000313" key="14">
    <source>
        <dbReference type="EMBL" id="MEL7560292.1"/>
    </source>
</evidence>
<protein>
    <recommendedName>
        <fullName evidence="2 10">RNA polymerase sigma-54 factor</fullName>
    </recommendedName>
</protein>
<dbReference type="InterPro" id="IPR007046">
    <property type="entry name" value="RNA_pol_sigma_54_core-bd"/>
</dbReference>
<accession>A0ABU9M9Q5</accession>
<feature type="domain" description="RNA polymerase sigma factor 54 core-binding" evidence="13">
    <location>
        <begin position="137"/>
        <end position="331"/>
    </location>
</feature>
<keyword evidence="9 10" id="KW-0804">Transcription</keyword>
<comment type="caution">
    <text evidence="14">The sequence shown here is derived from an EMBL/GenBank/DDBJ whole genome shotgun (WGS) entry which is preliminary data.</text>
</comment>
<evidence type="ECO:0000256" key="1">
    <source>
        <dbReference type="ARBA" id="ARBA00008798"/>
    </source>
</evidence>
<comment type="similarity">
    <text evidence="1 10">Belongs to the sigma-54 factor family.</text>
</comment>
<dbReference type="Pfam" id="PF04552">
    <property type="entry name" value="Sigma54_DBD"/>
    <property type="match status" value="1"/>
</dbReference>
<keyword evidence="8 10" id="KW-0238">DNA-binding</keyword>
<proteinExistence type="inferred from homology"/>
<feature type="compositionally biased region" description="Basic and acidic residues" evidence="11">
    <location>
        <begin position="65"/>
        <end position="89"/>
    </location>
</feature>
<dbReference type="Proteomes" id="UP001467669">
    <property type="component" value="Unassembled WGS sequence"/>
</dbReference>
<comment type="function">
    <text evidence="10">Sigma factors are initiation factors that promote the attachment of RNA polymerase to specific initiation sites and are then released.</text>
</comment>
<dbReference type="InterPro" id="IPR007634">
    <property type="entry name" value="RNA_pol_sigma_54_DNA-bd"/>
</dbReference>
<evidence type="ECO:0000256" key="9">
    <source>
        <dbReference type="ARBA" id="ARBA00023163"/>
    </source>
</evidence>
<keyword evidence="7 10" id="KW-0731">Sigma factor</keyword>
<evidence type="ECO:0000259" key="13">
    <source>
        <dbReference type="Pfam" id="PF04963"/>
    </source>
</evidence>
<reference evidence="14 15" key="1">
    <citation type="submission" date="2024-04" db="EMBL/GenBank/DDBJ databases">
        <title>Draft Genome Sequence of Isolates Cultured from Underwater Hawaii Seamounts in the North Pacific Ocean.</title>
        <authorList>
            <person name="Sharma I."/>
            <person name="Darden B."/>
            <person name="Creggett J."/>
            <person name="Taylor S."/>
            <person name="Grant M.P."/>
            <person name="Scott J."/>
            <person name="Attles S."/>
            <person name="Walker S."/>
            <person name="Johnson G."/>
            <person name="St. Cloud C."/>
        </authorList>
    </citation>
    <scope>NUCLEOTIDE SEQUENCE [LARGE SCALE GENOMIC DNA]</scope>
    <source>
        <strain evidence="14 15">03GJ23</strain>
    </source>
</reference>
<keyword evidence="3 10" id="KW-0240">DNA-directed RNA polymerase</keyword>
<dbReference type="Gene3D" id="1.10.10.1330">
    <property type="entry name" value="RNA polymerase sigma-54 factor, core-binding domain"/>
    <property type="match status" value="1"/>
</dbReference>
<evidence type="ECO:0000256" key="3">
    <source>
        <dbReference type="ARBA" id="ARBA00022478"/>
    </source>
</evidence>
<dbReference type="RefSeq" id="WP_342407304.1">
    <property type="nucleotide sequence ID" value="NZ_JBCFXD010000010.1"/>
</dbReference>
<evidence type="ECO:0000313" key="15">
    <source>
        <dbReference type="Proteomes" id="UP001467669"/>
    </source>
</evidence>
<dbReference type="NCBIfam" id="NF004595">
    <property type="entry name" value="PRK05932.1-2"/>
    <property type="match status" value="1"/>
</dbReference>
<dbReference type="PIRSF" id="PIRSF000774">
    <property type="entry name" value="RpoN"/>
    <property type="match status" value="1"/>
</dbReference>
<dbReference type="Pfam" id="PF04963">
    <property type="entry name" value="Sigma54_CBD"/>
    <property type="match status" value="1"/>
</dbReference>
<dbReference type="EMBL" id="JBCFXD010000010">
    <property type="protein sequence ID" value="MEL7560292.1"/>
    <property type="molecule type" value="Genomic_DNA"/>
</dbReference>
<dbReference type="Gene3D" id="1.10.10.60">
    <property type="entry name" value="Homeodomain-like"/>
    <property type="match status" value="1"/>
</dbReference>
<evidence type="ECO:0000256" key="5">
    <source>
        <dbReference type="ARBA" id="ARBA00022695"/>
    </source>
</evidence>
<evidence type="ECO:0000256" key="6">
    <source>
        <dbReference type="ARBA" id="ARBA00023015"/>
    </source>
</evidence>
<dbReference type="Pfam" id="PF00309">
    <property type="entry name" value="Sigma54_AID"/>
    <property type="match status" value="1"/>
</dbReference>
<organism evidence="14 15">
    <name type="scientific">Stutzerimonas chloritidismutans</name>
    <name type="common">Pseudomonas chloritidismutans</name>
    <dbReference type="NCBI Taxonomy" id="203192"/>
    <lineage>
        <taxon>Bacteria</taxon>
        <taxon>Pseudomonadati</taxon>
        <taxon>Pseudomonadota</taxon>
        <taxon>Gammaproteobacteria</taxon>
        <taxon>Pseudomonadales</taxon>
        <taxon>Pseudomonadaceae</taxon>
        <taxon>Stutzerimonas</taxon>
    </lineage>
</organism>
<feature type="compositionally biased region" description="Acidic residues" evidence="11">
    <location>
        <begin position="49"/>
        <end position="58"/>
    </location>
</feature>
<evidence type="ECO:0000256" key="7">
    <source>
        <dbReference type="ARBA" id="ARBA00023082"/>
    </source>
</evidence>
<dbReference type="NCBIfam" id="NF009118">
    <property type="entry name" value="PRK12469.1"/>
    <property type="match status" value="1"/>
</dbReference>
<dbReference type="PANTHER" id="PTHR32248:SF4">
    <property type="entry name" value="RNA POLYMERASE SIGMA-54 FACTOR"/>
    <property type="match status" value="1"/>
</dbReference>
<evidence type="ECO:0000259" key="12">
    <source>
        <dbReference type="Pfam" id="PF04552"/>
    </source>
</evidence>
<feature type="region of interest" description="Disordered" evidence="11">
    <location>
        <begin position="41"/>
        <end position="89"/>
    </location>
</feature>
<dbReference type="NCBIfam" id="TIGR02395">
    <property type="entry name" value="rpoN_sigma"/>
    <property type="match status" value="1"/>
</dbReference>
<dbReference type="PRINTS" id="PR00045">
    <property type="entry name" value="SIGMA54FCT"/>
</dbReference>